<dbReference type="PANTHER" id="PTHR14097">
    <property type="entry name" value="OXIDOREDUCTASE HTATIP2"/>
    <property type="match status" value="1"/>
</dbReference>
<keyword evidence="3" id="KW-1185">Reference proteome</keyword>
<proteinExistence type="predicted"/>
<gene>
    <name evidence="2" type="ORF">PENDEC_c033G05547</name>
</gene>
<dbReference type="InterPro" id="IPR036291">
    <property type="entry name" value="NAD(P)-bd_dom_sf"/>
</dbReference>
<dbReference type="OMA" id="CTLAGFK"/>
<reference evidence="3" key="1">
    <citation type="journal article" date="2017" name="Nat. Microbiol.">
        <title>Global analysis of biosynthetic gene clusters reveals vast potential of secondary metabolite production in Penicillium species.</title>
        <authorList>
            <person name="Nielsen J.C."/>
            <person name="Grijseels S."/>
            <person name="Prigent S."/>
            <person name="Ji B."/>
            <person name="Dainat J."/>
            <person name="Nielsen K.F."/>
            <person name="Frisvad J.C."/>
            <person name="Workman M."/>
            <person name="Nielsen J."/>
        </authorList>
    </citation>
    <scope>NUCLEOTIDE SEQUENCE [LARGE SCALE GENOMIC DNA]</scope>
    <source>
        <strain evidence="3">IBT 11843</strain>
    </source>
</reference>
<evidence type="ECO:0000259" key="1">
    <source>
        <dbReference type="Pfam" id="PF13460"/>
    </source>
</evidence>
<dbReference type="Gene3D" id="3.40.50.720">
    <property type="entry name" value="NAD(P)-binding Rossmann-like Domain"/>
    <property type="match status" value="1"/>
</dbReference>
<evidence type="ECO:0000313" key="2">
    <source>
        <dbReference type="EMBL" id="OQD68639.1"/>
    </source>
</evidence>
<dbReference type="InterPro" id="IPR016040">
    <property type="entry name" value="NAD(P)-bd_dom"/>
</dbReference>
<comment type="caution">
    <text evidence="2">The sequence shown here is derived from an EMBL/GenBank/DDBJ whole genome shotgun (WGS) entry which is preliminary data.</text>
</comment>
<sequence>MKLIVAGATGLVGTEIIRQSLQKSEITQVIALARKPVKIDDANSAKLKNVTVKDYCEYFDEAKAELAGADACIWTVAVTPTKSSRSEFAEVKRVCYDCTMAGFKAIYEAGPARPFRFLYFSGAAVMDDPKAKKPFYLGDYMVMRSETDAMVRKFPEEYPDVEVCVVRPGLITNSTTWTNAAVASVFSVTNFFARVIPNVPLEVISAAVLNQAIAGFEKTVLSNADLVRLGQAALKTTGH</sequence>
<accession>A0A1V6NVJ9</accession>
<dbReference type="Pfam" id="PF13460">
    <property type="entry name" value="NAD_binding_10"/>
    <property type="match status" value="1"/>
</dbReference>
<evidence type="ECO:0000313" key="3">
    <source>
        <dbReference type="Proteomes" id="UP000191522"/>
    </source>
</evidence>
<dbReference type="EMBL" id="MDYL01000033">
    <property type="protein sequence ID" value="OQD68639.1"/>
    <property type="molecule type" value="Genomic_DNA"/>
</dbReference>
<feature type="domain" description="NAD(P)-binding" evidence="1">
    <location>
        <begin position="7"/>
        <end position="176"/>
    </location>
</feature>
<dbReference type="Proteomes" id="UP000191522">
    <property type="component" value="Unassembled WGS sequence"/>
</dbReference>
<dbReference type="OrthoDB" id="3535423at2759"/>
<protein>
    <recommendedName>
        <fullName evidence="1">NAD(P)-binding domain-containing protein</fullName>
    </recommendedName>
</protein>
<name>A0A1V6NVJ9_PENDC</name>
<organism evidence="2 3">
    <name type="scientific">Penicillium decumbens</name>
    <dbReference type="NCBI Taxonomy" id="69771"/>
    <lineage>
        <taxon>Eukaryota</taxon>
        <taxon>Fungi</taxon>
        <taxon>Dikarya</taxon>
        <taxon>Ascomycota</taxon>
        <taxon>Pezizomycotina</taxon>
        <taxon>Eurotiomycetes</taxon>
        <taxon>Eurotiomycetidae</taxon>
        <taxon>Eurotiales</taxon>
        <taxon>Aspergillaceae</taxon>
        <taxon>Penicillium</taxon>
    </lineage>
</organism>
<dbReference type="AlphaFoldDB" id="A0A1V6NVJ9"/>
<dbReference type="SUPFAM" id="SSF51735">
    <property type="entry name" value="NAD(P)-binding Rossmann-fold domains"/>
    <property type="match status" value="1"/>
</dbReference>
<dbReference type="PANTHER" id="PTHR14097:SF8">
    <property type="entry name" value="NAD(P)-BINDING DOMAIN-CONTAINING PROTEIN"/>
    <property type="match status" value="1"/>
</dbReference>